<keyword evidence="3" id="KW-1185">Reference proteome</keyword>
<evidence type="ECO:0000313" key="3">
    <source>
        <dbReference type="Proteomes" id="UP000807469"/>
    </source>
</evidence>
<protein>
    <submittedName>
        <fullName evidence="2">Nematoblast specific protein</fullName>
    </submittedName>
</protein>
<comment type="caution">
    <text evidence="2">The sequence shown here is derived from an EMBL/GenBank/DDBJ whole genome shotgun (WGS) entry which is preliminary data.</text>
</comment>
<gene>
    <name evidence="2" type="ORF">BDN70DRAFT_979437</name>
</gene>
<feature type="domain" description="DUF5077" evidence="1">
    <location>
        <begin position="31"/>
        <end position="141"/>
    </location>
</feature>
<organism evidence="2 3">
    <name type="scientific">Pholiota conissans</name>
    <dbReference type="NCBI Taxonomy" id="109636"/>
    <lineage>
        <taxon>Eukaryota</taxon>
        <taxon>Fungi</taxon>
        <taxon>Dikarya</taxon>
        <taxon>Basidiomycota</taxon>
        <taxon>Agaricomycotina</taxon>
        <taxon>Agaricomycetes</taxon>
        <taxon>Agaricomycetidae</taxon>
        <taxon>Agaricales</taxon>
        <taxon>Agaricineae</taxon>
        <taxon>Strophariaceae</taxon>
        <taxon>Pholiota</taxon>
    </lineage>
</organism>
<proteinExistence type="predicted"/>
<evidence type="ECO:0000259" key="1">
    <source>
        <dbReference type="Pfam" id="PF16871"/>
    </source>
</evidence>
<reference evidence="2" key="1">
    <citation type="submission" date="2020-11" db="EMBL/GenBank/DDBJ databases">
        <authorList>
            <consortium name="DOE Joint Genome Institute"/>
            <person name="Ahrendt S."/>
            <person name="Riley R."/>
            <person name="Andreopoulos W."/>
            <person name="Labutti K."/>
            <person name="Pangilinan J."/>
            <person name="Ruiz-Duenas F.J."/>
            <person name="Barrasa J.M."/>
            <person name="Sanchez-Garcia M."/>
            <person name="Camarero S."/>
            <person name="Miyauchi S."/>
            <person name="Serrano A."/>
            <person name="Linde D."/>
            <person name="Babiker R."/>
            <person name="Drula E."/>
            <person name="Ayuso-Fernandez I."/>
            <person name="Pacheco R."/>
            <person name="Padilla G."/>
            <person name="Ferreira P."/>
            <person name="Barriuso J."/>
            <person name="Kellner H."/>
            <person name="Castanera R."/>
            <person name="Alfaro M."/>
            <person name="Ramirez L."/>
            <person name="Pisabarro A.G."/>
            <person name="Kuo A."/>
            <person name="Tritt A."/>
            <person name="Lipzen A."/>
            <person name="He G."/>
            <person name="Yan M."/>
            <person name="Ng V."/>
            <person name="Cullen D."/>
            <person name="Martin F."/>
            <person name="Rosso M.-N."/>
            <person name="Henrissat B."/>
            <person name="Hibbett D."/>
            <person name="Martinez A.T."/>
            <person name="Grigoriev I.V."/>
        </authorList>
    </citation>
    <scope>NUCLEOTIDE SEQUENCE</scope>
    <source>
        <strain evidence="2">CIRM-BRFM 674</strain>
    </source>
</reference>
<dbReference type="OrthoDB" id="6338748at2759"/>
<dbReference type="Pfam" id="PF11958">
    <property type="entry name" value="DUF3472"/>
    <property type="match status" value="1"/>
</dbReference>
<dbReference type="Proteomes" id="UP000807469">
    <property type="component" value="Unassembled WGS sequence"/>
</dbReference>
<name>A0A9P5YKL6_9AGAR</name>
<dbReference type="EMBL" id="MU155781">
    <property type="protein sequence ID" value="KAF9471004.1"/>
    <property type="molecule type" value="Genomic_DNA"/>
</dbReference>
<accession>A0A9P5YKL6</accession>
<dbReference type="Pfam" id="PF16871">
    <property type="entry name" value="DUF5077"/>
    <property type="match status" value="1"/>
</dbReference>
<sequence length="400" mass="43461">MTKLGVWCLLCIKTTASVALILTYTMPTSTVALGGNAFLTTRPAGAVESISDTGLSNWTNANTICSAYFRMASAGSVTVGLNAYLAGSTASTVRVTINGTAFSVQLAGTTPETYPAGTINVAAAGYVKVDLQGVSKNGSYFWRSNFYWSRRGPSVYMNYTVPTNSEYFYNEVTVPVGQDPIGSYFMVNGFSAGYSGIQVKENERWILFSVWDADNGGKTTLVSKGEGVIDNTFGGEGTGGQTYLVFPWVAGNTYKIITRIRPDGAGNTLYSTWFFAPESNIWRYIATWKRPSTTTYQSGVHSFLENFDFNRGYTGRRVLYGNQWARNLNGTWSEITTGRLTGDATATNAQRMDYAGGLESGKFYLRNGGFFADYVALNQNFTRPATGEQPTVNVGTLPTS</sequence>
<dbReference type="InterPro" id="IPR031712">
    <property type="entry name" value="DUF5077"/>
</dbReference>
<dbReference type="AlphaFoldDB" id="A0A9P5YKL6"/>
<dbReference type="InterPro" id="IPR021862">
    <property type="entry name" value="DUF3472"/>
</dbReference>
<evidence type="ECO:0000313" key="2">
    <source>
        <dbReference type="EMBL" id="KAF9471004.1"/>
    </source>
</evidence>